<evidence type="ECO:0000256" key="1">
    <source>
        <dbReference type="SAM" id="MobiDB-lite"/>
    </source>
</evidence>
<keyword evidence="3" id="KW-1185">Reference proteome</keyword>
<accession>A0A6A6M5Y1</accession>
<gene>
    <name evidence="2" type="ORF">GH714_037925</name>
</gene>
<feature type="region of interest" description="Disordered" evidence="1">
    <location>
        <begin position="82"/>
        <end position="116"/>
    </location>
</feature>
<proteinExistence type="predicted"/>
<evidence type="ECO:0000313" key="3">
    <source>
        <dbReference type="Proteomes" id="UP000467840"/>
    </source>
</evidence>
<organism evidence="2 3">
    <name type="scientific">Hevea brasiliensis</name>
    <name type="common">Para rubber tree</name>
    <name type="synonym">Siphonia brasiliensis</name>
    <dbReference type="NCBI Taxonomy" id="3981"/>
    <lineage>
        <taxon>Eukaryota</taxon>
        <taxon>Viridiplantae</taxon>
        <taxon>Streptophyta</taxon>
        <taxon>Embryophyta</taxon>
        <taxon>Tracheophyta</taxon>
        <taxon>Spermatophyta</taxon>
        <taxon>Magnoliopsida</taxon>
        <taxon>eudicotyledons</taxon>
        <taxon>Gunneridae</taxon>
        <taxon>Pentapetalae</taxon>
        <taxon>rosids</taxon>
        <taxon>fabids</taxon>
        <taxon>Malpighiales</taxon>
        <taxon>Euphorbiaceae</taxon>
        <taxon>Crotonoideae</taxon>
        <taxon>Micrandreae</taxon>
        <taxon>Hevea</taxon>
    </lineage>
</organism>
<dbReference type="EMBL" id="JAAGAX010000008">
    <property type="protein sequence ID" value="KAF2308237.1"/>
    <property type="molecule type" value="Genomic_DNA"/>
</dbReference>
<evidence type="ECO:0000313" key="2">
    <source>
        <dbReference type="EMBL" id="KAF2308237.1"/>
    </source>
</evidence>
<dbReference type="AlphaFoldDB" id="A0A6A6M5Y1"/>
<sequence>MEQKTMESTISSSYGWACNGIFILDEVLRKNKDFQGIKKSKRRLCTRYEVNSKLFFIYVSKNSLITSDTEVKCAGNTESLLTEPPFPAEKETEFSSPTNVRTSLRLKADPDPQFMQ</sequence>
<comment type="caution">
    <text evidence="2">The sequence shown here is derived from an EMBL/GenBank/DDBJ whole genome shotgun (WGS) entry which is preliminary data.</text>
</comment>
<reference evidence="2 3" key="1">
    <citation type="journal article" date="2020" name="Mol. Plant">
        <title>The Chromosome-Based Rubber Tree Genome Provides New Insights into Spurge Genome Evolution and Rubber Biosynthesis.</title>
        <authorList>
            <person name="Liu J."/>
            <person name="Shi C."/>
            <person name="Shi C.C."/>
            <person name="Li W."/>
            <person name="Zhang Q.J."/>
            <person name="Zhang Y."/>
            <person name="Li K."/>
            <person name="Lu H.F."/>
            <person name="Shi C."/>
            <person name="Zhu S.T."/>
            <person name="Xiao Z.Y."/>
            <person name="Nan H."/>
            <person name="Yue Y."/>
            <person name="Zhu X.G."/>
            <person name="Wu Y."/>
            <person name="Hong X.N."/>
            <person name="Fan G.Y."/>
            <person name="Tong Y."/>
            <person name="Zhang D."/>
            <person name="Mao C.L."/>
            <person name="Liu Y.L."/>
            <person name="Hao S.J."/>
            <person name="Liu W.Q."/>
            <person name="Lv M.Q."/>
            <person name="Zhang H.B."/>
            <person name="Liu Y."/>
            <person name="Hu-Tang G.R."/>
            <person name="Wang J.P."/>
            <person name="Wang J.H."/>
            <person name="Sun Y.H."/>
            <person name="Ni S.B."/>
            <person name="Chen W.B."/>
            <person name="Zhang X.C."/>
            <person name="Jiao Y.N."/>
            <person name="Eichler E.E."/>
            <person name="Li G.H."/>
            <person name="Liu X."/>
            <person name="Gao L.Z."/>
        </authorList>
    </citation>
    <scope>NUCLEOTIDE SEQUENCE [LARGE SCALE GENOMIC DNA]</scope>
    <source>
        <strain evidence="3">cv. GT1</strain>
        <tissue evidence="2">Leaf</tissue>
    </source>
</reference>
<protein>
    <submittedName>
        <fullName evidence="2">Uncharacterized protein</fullName>
    </submittedName>
</protein>
<name>A0A6A6M5Y1_HEVBR</name>
<dbReference type="Proteomes" id="UP000467840">
    <property type="component" value="Chromosome 9"/>
</dbReference>